<dbReference type="InterPro" id="IPR000907">
    <property type="entry name" value="LipOase"/>
</dbReference>
<evidence type="ECO:0000313" key="6">
    <source>
        <dbReference type="EMBL" id="KAF9534645.1"/>
    </source>
</evidence>
<dbReference type="InterPro" id="IPR013819">
    <property type="entry name" value="LipOase_C"/>
</dbReference>
<dbReference type="Gene3D" id="3.10.450.60">
    <property type="match status" value="1"/>
</dbReference>
<reference evidence="6" key="1">
    <citation type="submission" date="2020-11" db="EMBL/GenBank/DDBJ databases">
        <authorList>
            <consortium name="DOE Joint Genome Institute"/>
            <person name="Ahrendt S."/>
            <person name="Riley R."/>
            <person name="Andreopoulos W."/>
            <person name="Labutti K."/>
            <person name="Pangilinan J."/>
            <person name="Ruiz-Duenas F.J."/>
            <person name="Barrasa J.M."/>
            <person name="Sanchez-Garcia M."/>
            <person name="Camarero S."/>
            <person name="Miyauchi S."/>
            <person name="Serrano A."/>
            <person name="Linde D."/>
            <person name="Babiker R."/>
            <person name="Drula E."/>
            <person name="Ayuso-Fernandez I."/>
            <person name="Pacheco R."/>
            <person name="Padilla G."/>
            <person name="Ferreira P."/>
            <person name="Barriuso J."/>
            <person name="Kellner H."/>
            <person name="Castanera R."/>
            <person name="Alfaro M."/>
            <person name="Ramirez L."/>
            <person name="Pisabarro A.G."/>
            <person name="Kuo A."/>
            <person name="Tritt A."/>
            <person name="Lipzen A."/>
            <person name="He G."/>
            <person name="Yan M."/>
            <person name="Ng V."/>
            <person name="Cullen D."/>
            <person name="Martin F."/>
            <person name="Rosso M.-N."/>
            <person name="Henrissat B."/>
            <person name="Hibbett D."/>
            <person name="Martinez A.T."/>
            <person name="Grigoriev I.V."/>
        </authorList>
    </citation>
    <scope>NUCLEOTIDE SEQUENCE</scope>
    <source>
        <strain evidence="6">CBS 506.95</strain>
    </source>
</reference>
<dbReference type="PROSITE" id="PS51393">
    <property type="entry name" value="LIPOXYGENASE_3"/>
    <property type="match status" value="1"/>
</dbReference>
<proteinExistence type="predicted"/>
<comment type="caution">
    <text evidence="6">The sequence shown here is derived from an EMBL/GenBank/DDBJ whole genome shotgun (WGS) entry which is preliminary data.</text>
</comment>
<dbReference type="Proteomes" id="UP000807306">
    <property type="component" value="Unassembled WGS sequence"/>
</dbReference>
<keyword evidence="2" id="KW-0479">Metal-binding</keyword>
<dbReference type="InterPro" id="IPR036226">
    <property type="entry name" value="LipOase_C_sf"/>
</dbReference>
<evidence type="ECO:0000256" key="2">
    <source>
        <dbReference type="ARBA" id="ARBA00022723"/>
    </source>
</evidence>
<evidence type="ECO:0000256" key="1">
    <source>
        <dbReference type="ARBA" id="ARBA00021175"/>
    </source>
</evidence>
<keyword evidence="7" id="KW-1185">Reference proteome</keyword>
<keyword evidence="4" id="KW-0560">Oxidoreductase</keyword>
<dbReference type="GO" id="GO:0046872">
    <property type="term" value="F:metal ion binding"/>
    <property type="evidence" value="ECO:0007669"/>
    <property type="project" value="UniProtKB-KW"/>
</dbReference>
<keyword evidence="3" id="KW-0223">Dioxygenase</keyword>
<dbReference type="Gene3D" id="1.20.245.10">
    <property type="entry name" value="Lipoxygenase-1, Domain 5"/>
    <property type="match status" value="1"/>
</dbReference>
<dbReference type="GO" id="GO:0034440">
    <property type="term" value="P:lipid oxidation"/>
    <property type="evidence" value="ECO:0007669"/>
    <property type="project" value="InterPro"/>
</dbReference>
<name>A0A9P6ESL7_9AGAR</name>
<evidence type="ECO:0000256" key="3">
    <source>
        <dbReference type="ARBA" id="ARBA00022964"/>
    </source>
</evidence>
<dbReference type="PANTHER" id="PTHR11771">
    <property type="entry name" value="LIPOXYGENASE"/>
    <property type="match status" value="1"/>
</dbReference>
<feature type="domain" description="Lipoxygenase" evidence="5">
    <location>
        <begin position="1"/>
        <end position="516"/>
    </location>
</feature>
<sequence length="516" mass="58061">MDILEKRNAELHATAIEEKKEGVYAEENVGLRADWYTDAQFAQQHLTGVNPTGLKRASTFWIAAFRAAAHAQENEDAEHLLSSCAHDTLYMVDNSDFRSILGKSPDAIIVSADSTMTSKAPRFGCASVTLFTLSPHGTLHPVAVVLDYRGSIDAATSVTIFNRRPTSDAQCVDEKSDWPWRYAKMCSHTADWTRHELAVHLVHTHFIEEGLIVAAQRSFPDTHVILQILQPHWKKTLSLNALARQLLVPVYINDITPVQLADIQAFCVNAYKTFDFVDSYVPNDLEKRGFPVCHLDDKKYHNYAYARDIAKSWFVLRKFVCNVLQGHYKNGDVDVRDDKYITNFCAEMQSAEGGKLTSFPTINTLDSLIDVVTMCIHIAAPQHTAVNYLQQFYLSFIPNRPASLAAPIPRSLEELNAYTEAHVMASLPLADQKDWLIMAEIPYLLSSEVDPENNIIAYAEQAVHSTNPLIAKASEEFRQDLEELTGIFHKFSDEMDDQATKYHVLDPEVMANSILI</sequence>
<gene>
    <name evidence="6" type="ORF">CPB83DRAFT_755486</name>
</gene>
<dbReference type="AlphaFoldDB" id="A0A9P6ESL7"/>
<dbReference type="OrthoDB" id="407298at2759"/>
<organism evidence="6 7">
    <name type="scientific">Crepidotus variabilis</name>
    <dbReference type="NCBI Taxonomy" id="179855"/>
    <lineage>
        <taxon>Eukaryota</taxon>
        <taxon>Fungi</taxon>
        <taxon>Dikarya</taxon>
        <taxon>Basidiomycota</taxon>
        <taxon>Agaricomycotina</taxon>
        <taxon>Agaricomycetes</taxon>
        <taxon>Agaricomycetidae</taxon>
        <taxon>Agaricales</taxon>
        <taxon>Agaricineae</taxon>
        <taxon>Crepidotaceae</taxon>
        <taxon>Crepidotus</taxon>
    </lineage>
</organism>
<accession>A0A9P6ESL7</accession>
<protein>
    <recommendedName>
        <fullName evidence="1">Manganese lipoxygenase</fullName>
    </recommendedName>
</protein>
<dbReference type="GO" id="GO:0043651">
    <property type="term" value="P:linoleic acid metabolic process"/>
    <property type="evidence" value="ECO:0007669"/>
    <property type="project" value="UniProtKB-ARBA"/>
</dbReference>
<dbReference type="GO" id="GO:0016702">
    <property type="term" value="F:oxidoreductase activity, acting on single donors with incorporation of molecular oxygen, incorporation of two atoms of oxygen"/>
    <property type="evidence" value="ECO:0007669"/>
    <property type="project" value="InterPro"/>
</dbReference>
<dbReference type="SUPFAM" id="SSF48484">
    <property type="entry name" value="Lipoxigenase"/>
    <property type="match status" value="1"/>
</dbReference>
<dbReference type="Pfam" id="PF00305">
    <property type="entry name" value="Lipoxygenase"/>
    <property type="match status" value="1"/>
</dbReference>
<evidence type="ECO:0000259" key="5">
    <source>
        <dbReference type="PROSITE" id="PS51393"/>
    </source>
</evidence>
<evidence type="ECO:0000313" key="7">
    <source>
        <dbReference type="Proteomes" id="UP000807306"/>
    </source>
</evidence>
<evidence type="ECO:0000256" key="4">
    <source>
        <dbReference type="ARBA" id="ARBA00023002"/>
    </source>
</evidence>
<dbReference type="EMBL" id="MU157825">
    <property type="protein sequence ID" value="KAF9534645.1"/>
    <property type="molecule type" value="Genomic_DNA"/>
</dbReference>